<sequence length="220" mass="25594">MVKICKAAIDSVPCSNPTKSCQDNYCEKHSIQHDVSYHFYKDVEAKWERLKWDALCDSEDAQSKHDGLTFLSIVLVAREAHTDWFYQGVPEPGHQRHEQRLRSNRDSVVTAIYALEHGIVAKMTNPLIREVIRNYVTQISAQDFPQPTLGENEQSTEEYERDGFMAQLLDELHTIELLDINNASMFTLTWTIFSYNPFYFIKDFTTVDWDLVPASFYQEI</sequence>
<keyword evidence="2" id="KW-1185">Reference proteome</keyword>
<dbReference type="Proteomes" id="UP001444661">
    <property type="component" value="Unassembled WGS sequence"/>
</dbReference>
<gene>
    <name evidence="1" type="ORF">PG993_003912</name>
</gene>
<proteinExistence type="predicted"/>
<organism evidence="1 2">
    <name type="scientific">Apiospora rasikravindrae</name>
    <dbReference type="NCBI Taxonomy" id="990691"/>
    <lineage>
        <taxon>Eukaryota</taxon>
        <taxon>Fungi</taxon>
        <taxon>Dikarya</taxon>
        <taxon>Ascomycota</taxon>
        <taxon>Pezizomycotina</taxon>
        <taxon>Sordariomycetes</taxon>
        <taxon>Xylariomycetidae</taxon>
        <taxon>Amphisphaeriales</taxon>
        <taxon>Apiosporaceae</taxon>
        <taxon>Apiospora</taxon>
    </lineage>
</organism>
<protein>
    <submittedName>
        <fullName evidence="1">Uncharacterized protein</fullName>
    </submittedName>
</protein>
<dbReference type="EMBL" id="JAQQWK010000002">
    <property type="protein sequence ID" value="KAK8052527.1"/>
    <property type="molecule type" value="Genomic_DNA"/>
</dbReference>
<accession>A0ABR1U0U4</accession>
<evidence type="ECO:0000313" key="1">
    <source>
        <dbReference type="EMBL" id="KAK8052527.1"/>
    </source>
</evidence>
<comment type="caution">
    <text evidence="1">The sequence shown here is derived from an EMBL/GenBank/DDBJ whole genome shotgun (WGS) entry which is preliminary data.</text>
</comment>
<evidence type="ECO:0000313" key="2">
    <source>
        <dbReference type="Proteomes" id="UP001444661"/>
    </source>
</evidence>
<name>A0ABR1U0U4_9PEZI</name>
<reference evidence="1 2" key="1">
    <citation type="submission" date="2023-01" db="EMBL/GenBank/DDBJ databases">
        <title>Analysis of 21 Apiospora genomes using comparative genomics revels a genus with tremendous synthesis potential of carbohydrate active enzymes and secondary metabolites.</title>
        <authorList>
            <person name="Sorensen T."/>
        </authorList>
    </citation>
    <scope>NUCLEOTIDE SEQUENCE [LARGE SCALE GENOMIC DNA]</scope>
    <source>
        <strain evidence="1 2">CBS 33761</strain>
    </source>
</reference>